<dbReference type="EMBL" id="HBUF01027765">
    <property type="protein sequence ID" value="CAG6613474.1"/>
    <property type="molecule type" value="Transcribed_RNA"/>
</dbReference>
<sequence length="101" mass="11978">MLNRCLCQIHLLPWLQDPFYHLEVHPVRHQPPCLVNICQIQLQSLRVSFQNKHPYVTTSHSCHPKVTTSHSCHANLRILELLCRLLKSLEFRTQHNLYYPT</sequence>
<evidence type="ECO:0000313" key="1">
    <source>
        <dbReference type="EMBL" id="CAG6613470.1"/>
    </source>
</evidence>
<accession>A0A8D8LP25</accession>
<organism evidence="1">
    <name type="scientific">Cacopsylla melanoneura</name>
    <dbReference type="NCBI Taxonomy" id="428564"/>
    <lineage>
        <taxon>Eukaryota</taxon>
        <taxon>Metazoa</taxon>
        <taxon>Ecdysozoa</taxon>
        <taxon>Arthropoda</taxon>
        <taxon>Hexapoda</taxon>
        <taxon>Insecta</taxon>
        <taxon>Pterygota</taxon>
        <taxon>Neoptera</taxon>
        <taxon>Paraneoptera</taxon>
        <taxon>Hemiptera</taxon>
        <taxon>Sternorrhyncha</taxon>
        <taxon>Psylloidea</taxon>
        <taxon>Psyllidae</taxon>
        <taxon>Psyllinae</taxon>
        <taxon>Cacopsylla</taxon>
    </lineage>
</organism>
<reference evidence="1" key="1">
    <citation type="submission" date="2021-05" db="EMBL/GenBank/DDBJ databases">
        <authorList>
            <person name="Alioto T."/>
            <person name="Alioto T."/>
            <person name="Gomez Garrido J."/>
        </authorList>
    </citation>
    <scope>NUCLEOTIDE SEQUENCE</scope>
</reference>
<dbReference type="EMBL" id="HBUF01027764">
    <property type="protein sequence ID" value="CAG6613470.1"/>
    <property type="molecule type" value="Transcribed_RNA"/>
</dbReference>
<protein>
    <submittedName>
        <fullName evidence="1">Uncharacterized protein</fullName>
    </submittedName>
</protein>
<name>A0A8D8LP25_9HEMI</name>
<proteinExistence type="predicted"/>
<dbReference type="EMBL" id="HBUF01027763">
    <property type="protein sequence ID" value="CAG6613466.1"/>
    <property type="molecule type" value="Transcribed_RNA"/>
</dbReference>
<dbReference type="AlphaFoldDB" id="A0A8D8LP25"/>